<evidence type="ECO:0000313" key="2">
    <source>
        <dbReference type="Proteomes" id="UP001589568"/>
    </source>
</evidence>
<dbReference type="RefSeq" id="WP_379482723.1">
    <property type="nucleotide sequence ID" value="NZ_JBHMCF010000003.1"/>
</dbReference>
<sequence length="106" mass="11619">MLGRWVALSGDALITVGDRRLTRPMVAAVGAIEIAVHGWDVAMACGERHPLPPLLAEELLDLARLFVTAQERPARFALPLPVPPHAPAQDHLLAYLGRDPTWTPFR</sequence>
<reference evidence="1 2" key="1">
    <citation type="submission" date="2024-09" db="EMBL/GenBank/DDBJ databases">
        <authorList>
            <person name="Sun Q."/>
            <person name="Mori K."/>
        </authorList>
    </citation>
    <scope>NUCLEOTIDE SEQUENCE [LARGE SCALE GENOMIC DNA]</scope>
    <source>
        <strain evidence="1 2">JCM 3324</strain>
    </source>
</reference>
<protein>
    <recommendedName>
        <fullName evidence="3">TIGR03086 family protein</fullName>
    </recommendedName>
</protein>
<comment type="caution">
    <text evidence="1">The sequence shown here is derived from an EMBL/GenBank/DDBJ whole genome shotgun (WGS) entry which is preliminary data.</text>
</comment>
<evidence type="ECO:0008006" key="3">
    <source>
        <dbReference type="Google" id="ProtNLM"/>
    </source>
</evidence>
<evidence type="ECO:0000313" key="1">
    <source>
        <dbReference type="EMBL" id="MFB9468432.1"/>
    </source>
</evidence>
<name>A0ABV5NDR3_9ACTN</name>
<gene>
    <name evidence="1" type="ORF">ACFFR3_02875</name>
</gene>
<keyword evidence="2" id="KW-1185">Reference proteome</keyword>
<accession>A0ABV5NDR3</accession>
<dbReference type="EMBL" id="JBHMCF010000003">
    <property type="protein sequence ID" value="MFB9468432.1"/>
    <property type="molecule type" value="Genomic_DNA"/>
</dbReference>
<dbReference type="Proteomes" id="UP001589568">
    <property type="component" value="Unassembled WGS sequence"/>
</dbReference>
<proteinExistence type="predicted"/>
<organism evidence="1 2">
    <name type="scientific">Nonomuraea salmonea</name>
    <dbReference type="NCBI Taxonomy" id="46181"/>
    <lineage>
        <taxon>Bacteria</taxon>
        <taxon>Bacillati</taxon>
        <taxon>Actinomycetota</taxon>
        <taxon>Actinomycetes</taxon>
        <taxon>Streptosporangiales</taxon>
        <taxon>Streptosporangiaceae</taxon>
        <taxon>Nonomuraea</taxon>
    </lineage>
</organism>